<evidence type="ECO:0008006" key="4">
    <source>
        <dbReference type="Google" id="ProtNLM"/>
    </source>
</evidence>
<keyword evidence="3" id="KW-1185">Reference proteome</keyword>
<accession>A0A2M9FXI4</accession>
<dbReference type="AlphaFoldDB" id="A0A2M9FXI4"/>
<feature type="region of interest" description="Disordered" evidence="1">
    <location>
        <begin position="1"/>
        <end position="20"/>
    </location>
</feature>
<evidence type="ECO:0000256" key="1">
    <source>
        <dbReference type="SAM" id="MobiDB-lite"/>
    </source>
</evidence>
<name>A0A2M9FXI4_9PROT</name>
<evidence type="ECO:0000313" key="3">
    <source>
        <dbReference type="Proteomes" id="UP000229498"/>
    </source>
</evidence>
<proteinExistence type="predicted"/>
<evidence type="ECO:0000313" key="2">
    <source>
        <dbReference type="EMBL" id="PJK28175.1"/>
    </source>
</evidence>
<sequence length="69" mass="7602">MAFGGVDVSQQPDRNREAQDDLELWMRTELEALYNDVLEDPLPPQMAELLAQIEKKRRGGGSGGSDADA</sequence>
<reference evidence="2 3" key="1">
    <citation type="submission" date="2017-11" db="EMBL/GenBank/DDBJ databases">
        <title>Draft genome sequence of Rhizobiales bacterium SY3-13.</title>
        <authorList>
            <person name="Sun C."/>
        </authorList>
    </citation>
    <scope>NUCLEOTIDE SEQUENCE [LARGE SCALE GENOMIC DNA]</scope>
    <source>
        <strain evidence="2 3">SY3-13</strain>
    </source>
</reference>
<organism evidence="2 3">
    <name type="scientific">Minwuia thermotolerans</name>
    <dbReference type="NCBI Taxonomy" id="2056226"/>
    <lineage>
        <taxon>Bacteria</taxon>
        <taxon>Pseudomonadati</taxon>
        <taxon>Pseudomonadota</taxon>
        <taxon>Alphaproteobacteria</taxon>
        <taxon>Minwuiales</taxon>
        <taxon>Minwuiaceae</taxon>
        <taxon>Minwuia</taxon>
    </lineage>
</organism>
<dbReference type="EMBL" id="PHIG01000047">
    <property type="protein sequence ID" value="PJK28175.1"/>
    <property type="molecule type" value="Genomic_DNA"/>
</dbReference>
<gene>
    <name evidence="2" type="ORF">CVT23_17505</name>
</gene>
<protein>
    <recommendedName>
        <fullName evidence="4">Anti-sigma factor NepR domain-containing protein</fullName>
    </recommendedName>
</protein>
<dbReference type="Proteomes" id="UP000229498">
    <property type="component" value="Unassembled WGS sequence"/>
</dbReference>
<comment type="caution">
    <text evidence="2">The sequence shown here is derived from an EMBL/GenBank/DDBJ whole genome shotgun (WGS) entry which is preliminary data.</text>
</comment>